<evidence type="ECO:0000256" key="4">
    <source>
        <dbReference type="ARBA" id="ARBA00023242"/>
    </source>
</evidence>
<feature type="non-terminal residue" evidence="5">
    <location>
        <position position="1"/>
    </location>
</feature>
<protein>
    <recommendedName>
        <fullName evidence="3">RNA polymerase II-associated factor 1 homolog</fullName>
    </recommendedName>
</protein>
<evidence type="ECO:0000313" key="5">
    <source>
        <dbReference type="EMBL" id="MEQ2162558.1"/>
    </source>
</evidence>
<name>A0ABV0MTV9_9TELE</name>
<dbReference type="EMBL" id="JAHRIO010012012">
    <property type="protein sequence ID" value="MEQ2162558.1"/>
    <property type="molecule type" value="Genomic_DNA"/>
</dbReference>
<evidence type="ECO:0000313" key="6">
    <source>
        <dbReference type="Proteomes" id="UP001476798"/>
    </source>
</evidence>
<dbReference type="InterPro" id="IPR007133">
    <property type="entry name" value="RNA_pol_II-assoc_Paf1"/>
</dbReference>
<comment type="caution">
    <text evidence="5">The sequence shown here is derived from an EMBL/GenBank/DDBJ whole genome shotgun (WGS) entry which is preliminary data.</text>
</comment>
<dbReference type="PANTHER" id="PTHR23188:SF12">
    <property type="entry name" value="RNA POLYMERASE II-ASSOCIATED FACTOR 1 HOMOLOG"/>
    <property type="match status" value="1"/>
</dbReference>
<evidence type="ECO:0000256" key="2">
    <source>
        <dbReference type="ARBA" id="ARBA00007560"/>
    </source>
</evidence>
<evidence type="ECO:0000256" key="3">
    <source>
        <dbReference type="ARBA" id="ARBA00020462"/>
    </source>
</evidence>
<comment type="subcellular location">
    <subcellularLocation>
        <location evidence="1">Nucleus</location>
    </subcellularLocation>
</comment>
<dbReference type="Pfam" id="PF03985">
    <property type="entry name" value="Paf1"/>
    <property type="match status" value="2"/>
</dbReference>
<keyword evidence="4" id="KW-0539">Nucleus</keyword>
<evidence type="ECO:0000256" key="1">
    <source>
        <dbReference type="ARBA" id="ARBA00004123"/>
    </source>
</evidence>
<gene>
    <name evidence="5" type="ORF">GOODEAATRI_021066</name>
</gene>
<comment type="similarity">
    <text evidence="2">Belongs to the PAF1 family.</text>
</comment>
<organism evidence="5 6">
    <name type="scientific">Goodea atripinnis</name>
    <dbReference type="NCBI Taxonomy" id="208336"/>
    <lineage>
        <taxon>Eukaryota</taxon>
        <taxon>Metazoa</taxon>
        <taxon>Chordata</taxon>
        <taxon>Craniata</taxon>
        <taxon>Vertebrata</taxon>
        <taxon>Euteleostomi</taxon>
        <taxon>Actinopterygii</taxon>
        <taxon>Neopterygii</taxon>
        <taxon>Teleostei</taxon>
        <taxon>Neoteleostei</taxon>
        <taxon>Acanthomorphata</taxon>
        <taxon>Ovalentaria</taxon>
        <taxon>Atherinomorphae</taxon>
        <taxon>Cyprinodontiformes</taxon>
        <taxon>Goodeidae</taxon>
        <taxon>Goodea</taxon>
    </lineage>
</organism>
<accession>A0ABV0MTV9</accession>
<dbReference type="Proteomes" id="UP001476798">
    <property type="component" value="Unassembled WGS sequence"/>
</dbReference>
<reference evidence="5 6" key="1">
    <citation type="submission" date="2021-06" db="EMBL/GenBank/DDBJ databases">
        <authorList>
            <person name="Palmer J.M."/>
        </authorList>
    </citation>
    <scope>NUCLEOTIDE SEQUENCE [LARGE SCALE GENOMIC DNA]</scope>
    <source>
        <strain evidence="5 6">GA_2019</strain>
        <tissue evidence="5">Muscle</tissue>
    </source>
</reference>
<dbReference type="PANTHER" id="PTHR23188">
    <property type="entry name" value="RNA POLYMERASE II-ASSOCIATED FACTOR 1 HOMOLOG"/>
    <property type="match status" value="1"/>
</dbReference>
<sequence>FVSSCEGGFVVNMAPTIQTQAQREDGHRSGIVCRVKYCNSLPDIPFDPKFITYPFDQHRSQQHAKVVPWMRKTEYISTEFNRYGVSNEKVEVKGMMDEEGNQFVAYFLPNEETLRKRKRDCEEGLDYMPEDLYDYKIAREYNWNVKNKASKGYEENYFFIFRDGDGVYYNELETR</sequence>
<keyword evidence="6" id="KW-1185">Reference proteome</keyword>
<proteinExistence type="inferred from homology"/>